<keyword evidence="7" id="KW-0411">Iron-sulfur</keyword>
<evidence type="ECO:0000256" key="1">
    <source>
        <dbReference type="ARBA" id="ARBA00001974"/>
    </source>
</evidence>
<dbReference type="GO" id="GO:0071949">
    <property type="term" value="F:FAD binding"/>
    <property type="evidence" value="ECO:0007669"/>
    <property type="project" value="InterPro"/>
</dbReference>
<dbReference type="PANTHER" id="PTHR11748:SF119">
    <property type="entry name" value="D-2-HYDROXYGLUTARATE DEHYDROGENASE"/>
    <property type="match status" value="1"/>
</dbReference>
<evidence type="ECO:0000259" key="9">
    <source>
        <dbReference type="PROSITE" id="PS51387"/>
    </source>
</evidence>
<evidence type="ECO:0000256" key="7">
    <source>
        <dbReference type="ARBA" id="ARBA00023014"/>
    </source>
</evidence>
<evidence type="ECO:0000256" key="8">
    <source>
        <dbReference type="SAM" id="MobiDB-lite"/>
    </source>
</evidence>
<dbReference type="PANTHER" id="PTHR11748">
    <property type="entry name" value="D-LACTATE DEHYDROGENASE"/>
    <property type="match status" value="1"/>
</dbReference>
<dbReference type="InterPro" id="IPR016171">
    <property type="entry name" value="Vanillyl_alc_oxidase_C-sub2"/>
</dbReference>
<dbReference type="InterPro" id="IPR004017">
    <property type="entry name" value="Cys_rich_dom"/>
</dbReference>
<dbReference type="GO" id="GO:0004458">
    <property type="term" value="F:D-lactate dehydrogenase (cytochrome) activity"/>
    <property type="evidence" value="ECO:0007669"/>
    <property type="project" value="TreeGrafter"/>
</dbReference>
<dbReference type="Pfam" id="PF02913">
    <property type="entry name" value="FAD-oxidase_C"/>
    <property type="match status" value="1"/>
</dbReference>
<sequence>MKSNAHLERVLRERVRGEVRFDETTRILYSTDASNYQILPIGVVLPQDLQDVEAVVQLAAAEGVPLLPRGAGTSLAGQTVGTALVIDFSKYMNCILELDLERKRARVQPGVRLSQLHQATRPHGLVFGPDPATANRCNLGGMIGNNSCGARSLAYGKTVDRILSLTCLLADGTRAFLGPLNPGRPNPPGREGRAIPEQEKGGRQGSNGSMAEAPVHNAPLEQIAGQVFDLVEQHRALIEARYPKIPRRVSGYNLDALLAPDGNLAHLIVGAEGTLATVVEAELELAHWPTHRGLVLLGFRELLLALEAVSPLLGLCPTALEIVDDQVIAATSAAFGPRKAAELFIPGVKGLLLVEFAYDDPEETRAAMAQLAQAAPRLPGSPEARLLPGRREQEAVWAVREAALGLVGRKVGDSKPIPFVEDAAVSPEQLAAYVWHFQQIASRHGAAFSLFGHAGHACLHIRPHLDLKRAEGVKTMRVIAEEVADLVASFGGSLSGEHGDGFARSELLSRMFGPEILGLFREVKRIFDPQGIMNPGKIVDPLPLDANLRYGPAYAAHEPRTYFDFSDLQGFTRAVEMCNGLAACRKLESGTMCPSYQVTREEMHTTRARANALREAMRGNLDGLGDARVIEVLDLCLACKGCQRECPIGVDMATYKAEYLAHYQEIHGIPWSARAFGYLPRLARLGSRMPRLANAILRSPLQGPIKRWAGLHPARKLPALAPESFRRWFARRPQGPEGDRPPLLLFDDTFNGYFRPESLKAATELLERVGYRVLLPPRPVCCGRPLISKGLLRQARAAQQRLLDVLYPLVQQGIPVVGLEPSCLLTFRDELPRLTRDRRARALAENSFLLEEFLVQEVRDYRPGRLPGRALVHGHCHQKAISGMEPVEDLLGRLEGLEFRVLDSGCCGMAGSFGYERGHYEVSRACGERVLLPAVRELGPEGWVVADGFSCRSQIADFTGREALHVAELLLRAQG</sequence>
<dbReference type="Proteomes" id="UP000769766">
    <property type="component" value="Unassembled WGS sequence"/>
</dbReference>
<keyword evidence="3" id="KW-0479">Metal-binding</keyword>
<dbReference type="Gene3D" id="3.30.70.2740">
    <property type="match status" value="1"/>
</dbReference>
<dbReference type="Gene3D" id="1.10.45.10">
    <property type="entry name" value="Vanillyl-alcohol Oxidase, Chain A, domain 4"/>
    <property type="match status" value="1"/>
</dbReference>
<keyword evidence="2" id="KW-0285">Flavoprotein</keyword>
<evidence type="ECO:0000313" key="11">
    <source>
        <dbReference type="Proteomes" id="UP000769766"/>
    </source>
</evidence>
<dbReference type="InterPro" id="IPR016166">
    <property type="entry name" value="FAD-bd_PCMH"/>
</dbReference>
<dbReference type="InterPro" id="IPR017896">
    <property type="entry name" value="4Fe4S_Fe-S-bd"/>
</dbReference>
<comment type="caution">
    <text evidence="10">The sequence shown here is derived from an EMBL/GenBank/DDBJ whole genome shotgun (WGS) entry which is preliminary data.</text>
</comment>
<dbReference type="GO" id="GO:0046872">
    <property type="term" value="F:metal ion binding"/>
    <property type="evidence" value="ECO:0007669"/>
    <property type="project" value="UniProtKB-KW"/>
</dbReference>
<dbReference type="SUPFAM" id="SSF46548">
    <property type="entry name" value="alpha-helical ferredoxin"/>
    <property type="match status" value="1"/>
</dbReference>
<dbReference type="GO" id="GO:0051536">
    <property type="term" value="F:iron-sulfur cluster binding"/>
    <property type="evidence" value="ECO:0007669"/>
    <property type="project" value="UniProtKB-KW"/>
</dbReference>
<dbReference type="SUPFAM" id="SSF56176">
    <property type="entry name" value="FAD-binding/transporter-associated domain-like"/>
    <property type="match status" value="1"/>
</dbReference>
<evidence type="ECO:0000256" key="4">
    <source>
        <dbReference type="ARBA" id="ARBA00022827"/>
    </source>
</evidence>
<accession>A0A932CM31</accession>
<evidence type="ECO:0000256" key="3">
    <source>
        <dbReference type="ARBA" id="ARBA00022723"/>
    </source>
</evidence>
<evidence type="ECO:0000313" key="10">
    <source>
        <dbReference type="EMBL" id="MBI2875391.1"/>
    </source>
</evidence>
<dbReference type="Pfam" id="PF01565">
    <property type="entry name" value="FAD_binding_4"/>
    <property type="match status" value="1"/>
</dbReference>
<comment type="cofactor">
    <cofactor evidence="1">
        <name>FAD</name>
        <dbReference type="ChEBI" id="CHEBI:57692"/>
    </cofactor>
</comment>
<dbReference type="SUPFAM" id="SSF55103">
    <property type="entry name" value="FAD-linked oxidases, C-terminal domain"/>
    <property type="match status" value="1"/>
</dbReference>
<keyword evidence="5" id="KW-0560">Oxidoreductase</keyword>
<feature type="domain" description="FAD-binding PCMH-type" evidence="9">
    <location>
        <begin position="36"/>
        <end position="288"/>
    </location>
</feature>
<dbReference type="GO" id="GO:0008720">
    <property type="term" value="F:D-lactate dehydrogenase (NAD+) activity"/>
    <property type="evidence" value="ECO:0007669"/>
    <property type="project" value="TreeGrafter"/>
</dbReference>
<keyword evidence="6" id="KW-0408">Iron</keyword>
<proteinExistence type="predicted"/>
<dbReference type="GO" id="GO:1903457">
    <property type="term" value="P:lactate catabolic process"/>
    <property type="evidence" value="ECO:0007669"/>
    <property type="project" value="TreeGrafter"/>
</dbReference>
<dbReference type="EMBL" id="JACPRF010000022">
    <property type="protein sequence ID" value="MBI2875391.1"/>
    <property type="molecule type" value="Genomic_DNA"/>
</dbReference>
<dbReference type="InterPro" id="IPR036318">
    <property type="entry name" value="FAD-bd_PCMH-like_sf"/>
</dbReference>
<dbReference type="Gene3D" id="3.30.465.10">
    <property type="match status" value="1"/>
</dbReference>
<dbReference type="InterPro" id="IPR017900">
    <property type="entry name" value="4Fe4S_Fe_S_CS"/>
</dbReference>
<dbReference type="PROSITE" id="PS00198">
    <property type="entry name" value="4FE4S_FER_1"/>
    <property type="match status" value="1"/>
</dbReference>
<protein>
    <submittedName>
        <fullName evidence="10">FAD-binding protein</fullName>
    </submittedName>
</protein>
<evidence type="ECO:0000256" key="5">
    <source>
        <dbReference type="ARBA" id="ARBA00023002"/>
    </source>
</evidence>
<dbReference type="InterPro" id="IPR006094">
    <property type="entry name" value="Oxid_FAD_bind_N"/>
</dbReference>
<keyword evidence="4" id="KW-0274">FAD</keyword>
<reference evidence="10" key="1">
    <citation type="submission" date="2020-07" db="EMBL/GenBank/DDBJ databases">
        <title>Huge and variable diversity of episymbiotic CPR bacteria and DPANN archaea in groundwater ecosystems.</title>
        <authorList>
            <person name="He C.Y."/>
            <person name="Keren R."/>
            <person name="Whittaker M."/>
            <person name="Farag I.F."/>
            <person name="Doudna J."/>
            <person name="Cate J.H.D."/>
            <person name="Banfield J.F."/>
        </authorList>
    </citation>
    <scope>NUCLEOTIDE SEQUENCE</scope>
    <source>
        <strain evidence="10">NC_groundwater_672_Ag_B-0.1um_62_36</strain>
    </source>
</reference>
<feature type="region of interest" description="Disordered" evidence="8">
    <location>
        <begin position="178"/>
        <end position="212"/>
    </location>
</feature>
<dbReference type="AlphaFoldDB" id="A0A932CM31"/>
<name>A0A932CM31_UNCTE</name>
<feature type="compositionally biased region" description="Basic and acidic residues" evidence="8">
    <location>
        <begin position="190"/>
        <end position="202"/>
    </location>
</feature>
<gene>
    <name evidence="10" type="ORF">HYY20_00750</name>
</gene>
<dbReference type="Pfam" id="PF02754">
    <property type="entry name" value="CCG"/>
    <property type="match status" value="1"/>
</dbReference>
<dbReference type="InterPro" id="IPR016169">
    <property type="entry name" value="FAD-bd_PCMH_sub2"/>
</dbReference>
<dbReference type="InterPro" id="IPR016164">
    <property type="entry name" value="FAD-linked_Oxase-like_C"/>
</dbReference>
<evidence type="ECO:0000256" key="6">
    <source>
        <dbReference type="ARBA" id="ARBA00023004"/>
    </source>
</evidence>
<organism evidence="10 11">
    <name type="scientific">Tectimicrobiota bacterium</name>
    <dbReference type="NCBI Taxonomy" id="2528274"/>
    <lineage>
        <taxon>Bacteria</taxon>
        <taxon>Pseudomonadati</taxon>
        <taxon>Nitrospinota/Tectimicrobiota group</taxon>
        <taxon>Candidatus Tectimicrobiota</taxon>
    </lineage>
</organism>
<dbReference type="PROSITE" id="PS51387">
    <property type="entry name" value="FAD_PCMH"/>
    <property type="match status" value="1"/>
</dbReference>
<dbReference type="Pfam" id="PF13183">
    <property type="entry name" value="Fer4_8"/>
    <property type="match status" value="1"/>
</dbReference>
<evidence type="ECO:0000256" key="2">
    <source>
        <dbReference type="ARBA" id="ARBA00022630"/>
    </source>
</evidence>
<dbReference type="InterPro" id="IPR004113">
    <property type="entry name" value="FAD-bd_oxidored_4_C"/>
</dbReference>